<dbReference type="GO" id="GO:0008422">
    <property type="term" value="F:beta-glucosidase activity"/>
    <property type="evidence" value="ECO:0007669"/>
    <property type="project" value="UniProtKB-EC"/>
</dbReference>
<evidence type="ECO:0000313" key="11">
    <source>
        <dbReference type="EMBL" id="KAG6369916.1"/>
    </source>
</evidence>
<evidence type="ECO:0000256" key="8">
    <source>
        <dbReference type="ARBA" id="ARBA00023295"/>
    </source>
</evidence>
<evidence type="ECO:0000313" key="12">
    <source>
        <dbReference type="Proteomes" id="UP000683000"/>
    </source>
</evidence>
<dbReference type="InterPro" id="IPR013783">
    <property type="entry name" value="Ig-like_fold"/>
</dbReference>
<comment type="similarity">
    <text evidence="3">Belongs to the glycosyl hydrolase 3 family.</text>
</comment>
<dbReference type="Proteomes" id="UP000683000">
    <property type="component" value="Unassembled WGS sequence"/>
</dbReference>
<proteinExistence type="inferred from homology"/>
<keyword evidence="6" id="KW-0136">Cellulose degradation</keyword>
<dbReference type="AlphaFoldDB" id="A0A8I3A368"/>
<gene>
    <name evidence="11" type="ORF">JVT61DRAFT_13383</name>
</gene>
<evidence type="ECO:0000256" key="4">
    <source>
        <dbReference type="ARBA" id="ARBA00012744"/>
    </source>
</evidence>
<evidence type="ECO:0000256" key="5">
    <source>
        <dbReference type="ARBA" id="ARBA00022801"/>
    </source>
</evidence>
<evidence type="ECO:0000256" key="1">
    <source>
        <dbReference type="ARBA" id="ARBA00000448"/>
    </source>
</evidence>
<evidence type="ECO:0000256" key="9">
    <source>
        <dbReference type="ARBA" id="ARBA00023326"/>
    </source>
</evidence>
<dbReference type="SMART" id="SM01217">
    <property type="entry name" value="Fn3_like"/>
    <property type="match status" value="1"/>
</dbReference>
<keyword evidence="8" id="KW-0326">Glycosidase</keyword>
<comment type="caution">
    <text evidence="11">The sequence shown here is derived from an EMBL/GenBank/DDBJ whole genome shotgun (WGS) entry which is preliminary data.</text>
</comment>
<organism evidence="11 12">
    <name type="scientific">Boletus reticuloceps</name>
    <dbReference type="NCBI Taxonomy" id="495285"/>
    <lineage>
        <taxon>Eukaryota</taxon>
        <taxon>Fungi</taxon>
        <taxon>Dikarya</taxon>
        <taxon>Basidiomycota</taxon>
        <taxon>Agaricomycotina</taxon>
        <taxon>Agaricomycetes</taxon>
        <taxon>Agaricomycetidae</taxon>
        <taxon>Boletales</taxon>
        <taxon>Boletineae</taxon>
        <taxon>Boletaceae</taxon>
        <taxon>Boletoideae</taxon>
        <taxon>Boletus</taxon>
    </lineage>
</organism>
<name>A0A8I3A368_9AGAM</name>
<dbReference type="EMBL" id="JAGFBS010000061">
    <property type="protein sequence ID" value="KAG6369916.1"/>
    <property type="molecule type" value="Genomic_DNA"/>
</dbReference>
<dbReference type="InterPro" id="IPR026891">
    <property type="entry name" value="Fn3-like"/>
</dbReference>
<dbReference type="Pfam" id="PF14310">
    <property type="entry name" value="Fn3-like"/>
    <property type="match status" value="1"/>
</dbReference>
<comment type="catalytic activity">
    <reaction evidence="1">
        <text>Hydrolysis of terminal, non-reducing beta-D-glucosyl residues with release of beta-D-glucose.</text>
        <dbReference type="EC" id="3.2.1.21"/>
    </reaction>
</comment>
<dbReference type="OrthoDB" id="2684524at2759"/>
<evidence type="ECO:0000256" key="6">
    <source>
        <dbReference type="ARBA" id="ARBA00023001"/>
    </source>
</evidence>
<dbReference type="InterPro" id="IPR050288">
    <property type="entry name" value="Cellulose_deg_GH3"/>
</dbReference>
<dbReference type="Gene3D" id="2.60.40.10">
    <property type="entry name" value="Immunoglobulins"/>
    <property type="match status" value="1"/>
</dbReference>
<evidence type="ECO:0000256" key="2">
    <source>
        <dbReference type="ARBA" id="ARBA00004987"/>
    </source>
</evidence>
<evidence type="ECO:0000259" key="10">
    <source>
        <dbReference type="SMART" id="SM01217"/>
    </source>
</evidence>
<feature type="domain" description="Fibronectin type III-like" evidence="10">
    <location>
        <begin position="1"/>
        <end position="57"/>
    </location>
</feature>
<sequence>MEPPSALKGFTNIELWPGQTGQASITLSRYDLSIWDVVRQGWAKPNGTIGFSVGASSGDFRLSGTIPL</sequence>
<keyword evidence="5" id="KW-0378">Hydrolase</keyword>
<dbReference type="PANTHER" id="PTHR42715">
    <property type="entry name" value="BETA-GLUCOSIDASE"/>
    <property type="match status" value="1"/>
</dbReference>
<keyword evidence="12" id="KW-1185">Reference proteome</keyword>
<evidence type="ECO:0000256" key="7">
    <source>
        <dbReference type="ARBA" id="ARBA00023277"/>
    </source>
</evidence>
<dbReference type="EC" id="3.2.1.21" evidence="4"/>
<reference evidence="11" key="1">
    <citation type="submission" date="2021-03" db="EMBL/GenBank/DDBJ databases">
        <title>Evolutionary innovations through gain and loss of genes in the ectomycorrhizal Boletales.</title>
        <authorList>
            <person name="Wu G."/>
            <person name="Miyauchi S."/>
            <person name="Morin E."/>
            <person name="Yang Z.-L."/>
            <person name="Xu J."/>
            <person name="Martin F.M."/>
        </authorList>
    </citation>
    <scope>NUCLEOTIDE SEQUENCE</scope>
    <source>
        <strain evidence="11">BR01</strain>
    </source>
</reference>
<dbReference type="PANTHER" id="PTHR42715:SF2">
    <property type="entry name" value="BETA-GLUCOSIDASE F-RELATED"/>
    <property type="match status" value="1"/>
</dbReference>
<protein>
    <recommendedName>
        <fullName evidence="4">beta-glucosidase</fullName>
        <ecNumber evidence="4">3.2.1.21</ecNumber>
    </recommendedName>
</protein>
<accession>A0A8I3A368</accession>
<keyword evidence="7" id="KW-0119">Carbohydrate metabolism</keyword>
<evidence type="ECO:0000256" key="3">
    <source>
        <dbReference type="ARBA" id="ARBA00005336"/>
    </source>
</evidence>
<dbReference type="GO" id="GO:0030245">
    <property type="term" value="P:cellulose catabolic process"/>
    <property type="evidence" value="ECO:0007669"/>
    <property type="project" value="UniProtKB-KW"/>
</dbReference>
<keyword evidence="9" id="KW-0624">Polysaccharide degradation</keyword>
<comment type="pathway">
    <text evidence="2">Glycan metabolism; cellulose degradation.</text>
</comment>